<dbReference type="SUPFAM" id="SSF51735">
    <property type="entry name" value="NAD(P)-binding Rossmann-fold domains"/>
    <property type="match status" value="2"/>
</dbReference>
<dbReference type="SUPFAM" id="SSF50129">
    <property type="entry name" value="GroES-like"/>
    <property type="match status" value="1"/>
</dbReference>
<dbReference type="AlphaFoldDB" id="A0A8J7Q8F6"/>
<evidence type="ECO:0000256" key="4">
    <source>
        <dbReference type="ARBA" id="ARBA00022833"/>
    </source>
</evidence>
<dbReference type="SUPFAM" id="SSF55347">
    <property type="entry name" value="Glyceraldehyde-3-phosphate dehydrogenase-like, C-terminal domain"/>
    <property type="match status" value="1"/>
</dbReference>
<dbReference type="PANTHER" id="PTHR43350:SF19">
    <property type="entry name" value="D-GULOSIDE 3-DEHYDROGENASE"/>
    <property type="match status" value="1"/>
</dbReference>
<protein>
    <submittedName>
        <fullName evidence="7">Bi-domain-containing oxidoreductase</fullName>
    </submittedName>
</protein>
<evidence type="ECO:0000256" key="2">
    <source>
        <dbReference type="ARBA" id="ARBA00008072"/>
    </source>
</evidence>
<keyword evidence="4" id="KW-0862">Zinc</keyword>
<dbReference type="Pfam" id="PF22725">
    <property type="entry name" value="GFO_IDH_MocA_C3"/>
    <property type="match status" value="1"/>
</dbReference>
<dbReference type="Proteomes" id="UP000664417">
    <property type="component" value="Unassembled WGS sequence"/>
</dbReference>
<dbReference type="EMBL" id="JAFREP010000017">
    <property type="protein sequence ID" value="MBO1320401.1"/>
    <property type="molecule type" value="Genomic_DNA"/>
</dbReference>
<dbReference type="Pfam" id="PF00107">
    <property type="entry name" value="ADH_zinc_N"/>
    <property type="match status" value="1"/>
</dbReference>
<comment type="similarity">
    <text evidence="2">Belongs to the zinc-containing alcohol dehydrogenase family.</text>
</comment>
<dbReference type="InterPro" id="IPR055170">
    <property type="entry name" value="GFO_IDH_MocA-like_dom"/>
</dbReference>
<feature type="domain" description="Enoyl reductase (ER)" evidence="6">
    <location>
        <begin position="3"/>
        <end position="364"/>
    </location>
</feature>
<name>A0A8J7Q8F6_9BACT</name>
<dbReference type="Gene3D" id="3.90.180.10">
    <property type="entry name" value="Medium-chain alcohol dehydrogenases, catalytic domain"/>
    <property type="match status" value="1"/>
</dbReference>
<dbReference type="Pfam" id="PF01408">
    <property type="entry name" value="GFO_IDH_MocA"/>
    <property type="match status" value="1"/>
</dbReference>
<gene>
    <name evidence="7" type="ORF">J3U88_18140</name>
</gene>
<dbReference type="GO" id="GO:0016491">
    <property type="term" value="F:oxidoreductase activity"/>
    <property type="evidence" value="ECO:0007669"/>
    <property type="project" value="UniProtKB-KW"/>
</dbReference>
<dbReference type="InterPro" id="IPR020843">
    <property type="entry name" value="ER"/>
</dbReference>
<keyword evidence="8" id="KW-1185">Reference proteome</keyword>
<evidence type="ECO:0000313" key="7">
    <source>
        <dbReference type="EMBL" id="MBO1320401.1"/>
    </source>
</evidence>
<comment type="caution">
    <text evidence="7">The sequence shown here is derived from an EMBL/GenBank/DDBJ whole genome shotgun (WGS) entry which is preliminary data.</text>
</comment>
<dbReference type="GO" id="GO:0046872">
    <property type="term" value="F:metal ion binding"/>
    <property type="evidence" value="ECO:0007669"/>
    <property type="project" value="UniProtKB-KW"/>
</dbReference>
<reference evidence="7" key="1">
    <citation type="submission" date="2021-03" db="EMBL/GenBank/DDBJ databases">
        <authorList>
            <person name="Wang G."/>
        </authorList>
    </citation>
    <scope>NUCLEOTIDE SEQUENCE</scope>
    <source>
        <strain evidence="7">KCTC 12899</strain>
    </source>
</reference>
<evidence type="ECO:0000256" key="3">
    <source>
        <dbReference type="ARBA" id="ARBA00022723"/>
    </source>
</evidence>
<accession>A0A8J7Q8F6</accession>
<dbReference type="CDD" id="cd08255">
    <property type="entry name" value="2-desacetyl-2-hydroxyethyl_bacteriochlorophyllide_like"/>
    <property type="match status" value="1"/>
</dbReference>
<dbReference type="Gene3D" id="3.30.360.10">
    <property type="entry name" value="Dihydrodipicolinate Reductase, domain 2"/>
    <property type="match status" value="1"/>
</dbReference>
<evidence type="ECO:0000313" key="8">
    <source>
        <dbReference type="Proteomes" id="UP000664417"/>
    </source>
</evidence>
<dbReference type="RefSeq" id="WP_207860355.1">
    <property type="nucleotide sequence ID" value="NZ_JAFREP010000017.1"/>
</dbReference>
<evidence type="ECO:0000256" key="1">
    <source>
        <dbReference type="ARBA" id="ARBA00001947"/>
    </source>
</evidence>
<comment type="cofactor">
    <cofactor evidence="1">
        <name>Zn(2+)</name>
        <dbReference type="ChEBI" id="CHEBI:29105"/>
    </cofactor>
</comment>
<dbReference type="GO" id="GO:0000166">
    <property type="term" value="F:nucleotide binding"/>
    <property type="evidence" value="ECO:0007669"/>
    <property type="project" value="InterPro"/>
</dbReference>
<keyword evidence="3" id="KW-0479">Metal-binding</keyword>
<dbReference type="InterPro" id="IPR036291">
    <property type="entry name" value="NAD(P)-bd_dom_sf"/>
</dbReference>
<dbReference type="PANTHER" id="PTHR43350">
    <property type="entry name" value="NAD-DEPENDENT ALCOHOL DEHYDROGENASE"/>
    <property type="match status" value="1"/>
</dbReference>
<organism evidence="7 8">
    <name type="scientific">Acanthopleuribacter pedis</name>
    <dbReference type="NCBI Taxonomy" id="442870"/>
    <lineage>
        <taxon>Bacteria</taxon>
        <taxon>Pseudomonadati</taxon>
        <taxon>Acidobacteriota</taxon>
        <taxon>Holophagae</taxon>
        <taxon>Acanthopleuribacterales</taxon>
        <taxon>Acanthopleuribacteraceae</taxon>
        <taxon>Acanthopleuribacter</taxon>
    </lineage>
</organism>
<dbReference type="Gene3D" id="3.40.50.720">
    <property type="entry name" value="NAD(P)-binding Rossmann-like Domain"/>
    <property type="match status" value="2"/>
</dbReference>
<dbReference type="InterPro" id="IPR013149">
    <property type="entry name" value="ADH-like_C"/>
</dbReference>
<evidence type="ECO:0000256" key="5">
    <source>
        <dbReference type="ARBA" id="ARBA00023002"/>
    </source>
</evidence>
<sequence>MRQVLQNLKNGDVELAEVPCPRLKAGHLLIRTTRTLISAGTERMLLDFGKANYLNKARQQPEKVKQVLHKIQTDGLVATVNAVRTKLDQPMAMGYCNVGVVIGVGHGVHGYKVGNRVVSNGNHAEVVVVPKNLCAPVPEGVADEDAAFTVLGSIALQGVRLAAPTLGESFAVFGLGLVGLLTVQLLRVSGARVIGFDFDEQRVALAKTYGAEAICIAGGADPIQAGVAFSRQSGVDGVVVTAATSSDELMHQAAQMCRKRGRIILTGVTGLHLQRADFYEKEITFQVSCSYGPGRYDPSYEEQGRDYPLGFVRWTEQRNFGAVLDLMAEQRLQMGALISKRVSFDAVEQAYAALREREAIGILLEYPQPQNDEQVAALLGQTVSVHAAVGRNQPDVLAVIGAGAFTYNMVLPKLSGCGGRLKWICSSKGQSGTIAARKYGIENSTTDMEAILADDEVKALVVTTRHNTHARFVLEGLRRGKHVFVEKPLCLTAAELADIEATMAAFSTGEAPILMVGYNRRFAPLVQPIHKFLAQRTAPLSMTFTCNAGMLPTDNWNHDPEIGGGRILGEACHFIDLLQFLVGAPVTHVGAMKQQRESGDTEDNVVLSLMFADGSIGNINYFSGGHKSFPKERLEVFTGGGVICLNNFRELRGYGIRGFSNRKSGLDKGHEAEFQAFVAAIRGETEAPIPFSQLVNTTHASLAALTAMRNCCVVDLTANPADVVENEVS</sequence>
<dbReference type="InterPro" id="IPR000683">
    <property type="entry name" value="Gfo/Idh/MocA-like_OxRdtase_N"/>
</dbReference>
<keyword evidence="5" id="KW-0560">Oxidoreductase</keyword>
<proteinExistence type="inferred from homology"/>
<dbReference type="SMART" id="SM00829">
    <property type="entry name" value="PKS_ER"/>
    <property type="match status" value="1"/>
</dbReference>
<evidence type="ECO:0000259" key="6">
    <source>
        <dbReference type="SMART" id="SM00829"/>
    </source>
</evidence>
<dbReference type="InterPro" id="IPR011032">
    <property type="entry name" value="GroES-like_sf"/>
</dbReference>